<reference evidence="2 3" key="1">
    <citation type="journal article" date="2019" name="Int. J. Syst. Evol. Microbiol.">
        <title>The Global Catalogue of Microorganisms (GCM) 10K type strain sequencing project: providing services to taxonomists for standard genome sequencing and annotation.</title>
        <authorList>
            <consortium name="The Broad Institute Genomics Platform"/>
            <consortium name="The Broad Institute Genome Sequencing Center for Infectious Disease"/>
            <person name="Wu L."/>
            <person name="Ma J."/>
        </authorList>
    </citation>
    <scope>NUCLEOTIDE SEQUENCE [LARGE SCALE GENOMIC DNA]</scope>
    <source>
        <strain evidence="2 3">JCM 16009</strain>
    </source>
</reference>
<feature type="domain" description="Xylose isomerase-like TIM barrel" evidence="1">
    <location>
        <begin position="22"/>
        <end position="267"/>
    </location>
</feature>
<keyword evidence="3" id="KW-1185">Reference proteome</keyword>
<dbReference type="RefSeq" id="WP_344421375.1">
    <property type="nucleotide sequence ID" value="NZ_BAAAQK010000018.1"/>
</dbReference>
<dbReference type="PANTHER" id="PTHR12110">
    <property type="entry name" value="HYDROXYPYRUVATE ISOMERASE"/>
    <property type="match status" value="1"/>
</dbReference>
<dbReference type="Gene3D" id="3.20.20.150">
    <property type="entry name" value="Divalent-metal-dependent TIM barrel enzymes"/>
    <property type="match status" value="1"/>
</dbReference>
<dbReference type="Proteomes" id="UP001500449">
    <property type="component" value="Unassembled WGS sequence"/>
</dbReference>
<protein>
    <submittedName>
        <fullName evidence="2">Sugar phosphate isomerase/epimerase</fullName>
    </submittedName>
</protein>
<dbReference type="SUPFAM" id="SSF51658">
    <property type="entry name" value="Xylose isomerase-like"/>
    <property type="match status" value="1"/>
</dbReference>
<evidence type="ECO:0000259" key="1">
    <source>
        <dbReference type="Pfam" id="PF01261"/>
    </source>
</evidence>
<dbReference type="GO" id="GO:0016853">
    <property type="term" value="F:isomerase activity"/>
    <property type="evidence" value="ECO:0007669"/>
    <property type="project" value="UniProtKB-KW"/>
</dbReference>
<dbReference type="InterPro" id="IPR036237">
    <property type="entry name" value="Xyl_isomerase-like_sf"/>
</dbReference>
<proteinExistence type="predicted"/>
<sequence>MDLAGCSLNSVTVRSASLPELVDLAAGHGFGGVGFWRDAYADLGVADAARRAADSGLRVTSVCRGGMFPQPTAELRTRIHEDNLRAIEEASVLGADCLVLVCGPAHDRDLAGARTQIADGIAALLDQAEAAGVPLAVEPLHPMMAADRSAITSLGEAVELVERFASPWVGLAVDTYHVWWDVALPELMARAGAALHSVQVADWVLPVHGQLSSRGMPGDGHVDMAGFVELARTVGYRGLVEVEILSDHWWARPPSEAARAAAEALRRIPEPASLPS</sequence>
<dbReference type="PANTHER" id="PTHR12110:SF52">
    <property type="entry name" value="XYLOSE ISOMERASE"/>
    <property type="match status" value="1"/>
</dbReference>
<keyword evidence="2" id="KW-0413">Isomerase</keyword>
<dbReference type="InterPro" id="IPR013022">
    <property type="entry name" value="Xyl_isomerase-like_TIM-brl"/>
</dbReference>
<dbReference type="EMBL" id="BAAAQK010000018">
    <property type="protein sequence ID" value="GAA1862646.1"/>
    <property type="molecule type" value="Genomic_DNA"/>
</dbReference>
<comment type="caution">
    <text evidence="2">The sequence shown here is derived from an EMBL/GenBank/DDBJ whole genome shotgun (WGS) entry which is preliminary data.</text>
</comment>
<evidence type="ECO:0000313" key="2">
    <source>
        <dbReference type="EMBL" id="GAA1862646.1"/>
    </source>
</evidence>
<evidence type="ECO:0000313" key="3">
    <source>
        <dbReference type="Proteomes" id="UP001500449"/>
    </source>
</evidence>
<organism evidence="2 3">
    <name type="scientific">Pseudonocardia ailaonensis</name>
    <dbReference type="NCBI Taxonomy" id="367279"/>
    <lineage>
        <taxon>Bacteria</taxon>
        <taxon>Bacillati</taxon>
        <taxon>Actinomycetota</taxon>
        <taxon>Actinomycetes</taxon>
        <taxon>Pseudonocardiales</taxon>
        <taxon>Pseudonocardiaceae</taxon>
        <taxon>Pseudonocardia</taxon>
    </lineage>
</organism>
<dbReference type="InterPro" id="IPR050312">
    <property type="entry name" value="IolE/XylAMocC-like"/>
</dbReference>
<accession>A0ABN2NC55</accession>
<dbReference type="Pfam" id="PF01261">
    <property type="entry name" value="AP_endonuc_2"/>
    <property type="match status" value="1"/>
</dbReference>
<gene>
    <name evidence="2" type="ORF">GCM10009836_48690</name>
</gene>
<name>A0ABN2NC55_9PSEU</name>